<evidence type="ECO:0000313" key="1">
    <source>
        <dbReference type="EMBL" id="KRL12372.1"/>
    </source>
</evidence>
<dbReference type="InterPro" id="IPR052552">
    <property type="entry name" value="YeaO-like"/>
</dbReference>
<dbReference type="PATRIC" id="fig|1423792.3.peg.3035"/>
<dbReference type="EMBL" id="AZEC01000008">
    <property type="protein sequence ID" value="KRL12372.1"/>
    <property type="molecule type" value="Genomic_DNA"/>
</dbReference>
<organism evidence="1 2">
    <name type="scientific">Schleiferilactobacillus perolens DSM 12744</name>
    <dbReference type="NCBI Taxonomy" id="1423792"/>
    <lineage>
        <taxon>Bacteria</taxon>
        <taxon>Bacillati</taxon>
        <taxon>Bacillota</taxon>
        <taxon>Bacilli</taxon>
        <taxon>Lactobacillales</taxon>
        <taxon>Lactobacillaceae</taxon>
        <taxon>Schleiferilactobacillus</taxon>
    </lineage>
</organism>
<dbReference type="OrthoDB" id="9790745at2"/>
<keyword evidence="2" id="KW-1185">Reference proteome</keyword>
<evidence type="ECO:0000313" key="2">
    <source>
        <dbReference type="Proteomes" id="UP000051330"/>
    </source>
</evidence>
<sequence>MSVKIKRIYGDLLPDPKDGYRILVDRLWPRGVSKVKAELDEWDKQIGPSNDLRKWFGHDPEKYPEFKQRYVAELDANPNMPDFLQLVKEKSAAGPVVLLFGAKDETHNQAVVLQEYLAQKGIK</sequence>
<dbReference type="AlphaFoldDB" id="A0A0R1N209"/>
<dbReference type="STRING" id="1423792.FD09_GL002952"/>
<accession>A0A0R1N209</accession>
<dbReference type="PANTHER" id="PTHR36849:SF1">
    <property type="entry name" value="CYTOPLASMIC PROTEIN"/>
    <property type="match status" value="1"/>
</dbReference>
<proteinExistence type="predicted"/>
<name>A0A0R1N209_9LACO</name>
<dbReference type="Proteomes" id="UP000051330">
    <property type="component" value="Unassembled WGS sequence"/>
</dbReference>
<protein>
    <recommendedName>
        <fullName evidence="3">Uroporphyrin-III c-methyltransferase</fullName>
    </recommendedName>
</protein>
<dbReference type="Pfam" id="PF22752">
    <property type="entry name" value="DUF488-N3i"/>
    <property type="match status" value="1"/>
</dbReference>
<comment type="caution">
    <text evidence="1">The sequence shown here is derived from an EMBL/GenBank/DDBJ whole genome shotgun (WGS) entry which is preliminary data.</text>
</comment>
<dbReference type="RefSeq" id="WP_057820731.1">
    <property type="nucleotide sequence ID" value="NZ_AZEC01000008.1"/>
</dbReference>
<evidence type="ECO:0008006" key="3">
    <source>
        <dbReference type="Google" id="ProtNLM"/>
    </source>
</evidence>
<dbReference type="PANTHER" id="PTHR36849">
    <property type="entry name" value="CYTOPLASMIC PROTEIN-RELATED"/>
    <property type="match status" value="1"/>
</dbReference>
<reference evidence="1 2" key="1">
    <citation type="journal article" date="2015" name="Genome Announc.">
        <title>Expanding the biotechnology potential of lactobacilli through comparative genomics of 213 strains and associated genera.</title>
        <authorList>
            <person name="Sun Z."/>
            <person name="Harris H.M."/>
            <person name="McCann A."/>
            <person name="Guo C."/>
            <person name="Argimon S."/>
            <person name="Zhang W."/>
            <person name="Yang X."/>
            <person name="Jeffery I.B."/>
            <person name="Cooney J.C."/>
            <person name="Kagawa T.F."/>
            <person name="Liu W."/>
            <person name="Song Y."/>
            <person name="Salvetti E."/>
            <person name="Wrobel A."/>
            <person name="Rasinkangas P."/>
            <person name="Parkhill J."/>
            <person name="Rea M.C."/>
            <person name="O'Sullivan O."/>
            <person name="Ritari J."/>
            <person name="Douillard F.P."/>
            <person name="Paul Ross R."/>
            <person name="Yang R."/>
            <person name="Briner A.E."/>
            <person name="Felis G.E."/>
            <person name="de Vos W.M."/>
            <person name="Barrangou R."/>
            <person name="Klaenhammer T.R."/>
            <person name="Caufield P.W."/>
            <person name="Cui Y."/>
            <person name="Zhang H."/>
            <person name="O'Toole P.W."/>
        </authorList>
    </citation>
    <scope>NUCLEOTIDE SEQUENCE [LARGE SCALE GENOMIC DNA]</scope>
    <source>
        <strain evidence="1 2">DSM 12744</strain>
    </source>
</reference>
<gene>
    <name evidence="1" type="ORF">FD09_GL002952</name>
</gene>